<dbReference type="EMBL" id="SRMF01000001">
    <property type="protein sequence ID" value="TGG95375.1"/>
    <property type="molecule type" value="Genomic_DNA"/>
</dbReference>
<dbReference type="Proteomes" id="UP000297475">
    <property type="component" value="Unassembled WGS sequence"/>
</dbReference>
<comment type="caution">
    <text evidence="1">The sequence shown here is derived from an EMBL/GenBank/DDBJ whole genome shotgun (WGS) entry which is preliminary data.</text>
</comment>
<protein>
    <submittedName>
        <fullName evidence="1">Uncharacterized protein</fullName>
    </submittedName>
</protein>
<keyword evidence="2" id="KW-1185">Reference proteome</keyword>
<dbReference type="RefSeq" id="WP_135480995.1">
    <property type="nucleotide sequence ID" value="NZ_SRMF01000001.1"/>
</dbReference>
<name>A0A4Z0WJQ1_9GAMM</name>
<evidence type="ECO:0000313" key="1">
    <source>
        <dbReference type="EMBL" id="TGG95375.1"/>
    </source>
</evidence>
<reference evidence="1 2" key="1">
    <citation type="submission" date="2019-04" db="EMBL/GenBank/DDBJ databases">
        <title>Natronospirillum operosus gen. nov., sp. nov., a haloalkaliphilic satellite isolated from decaying biomass of laboratory culture of cyanobacterium Geitlerinema sp. and proposal of Natronospirillaceae fam. nov. and Saccharospirillaceae fam. nov.</title>
        <authorList>
            <person name="Kevbrin V."/>
            <person name="Boltyanskaya Y."/>
            <person name="Koziaeva V."/>
            <person name="Grouzdev D.S."/>
            <person name="Park M."/>
            <person name="Cho J."/>
        </authorList>
    </citation>
    <scope>NUCLEOTIDE SEQUENCE [LARGE SCALE GENOMIC DNA]</scope>
    <source>
        <strain evidence="1 2">G-116</strain>
    </source>
</reference>
<organism evidence="1 2">
    <name type="scientific">Natronospirillum operosum</name>
    <dbReference type="NCBI Taxonomy" id="2759953"/>
    <lineage>
        <taxon>Bacteria</taxon>
        <taxon>Pseudomonadati</taxon>
        <taxon>Pseudomonadota</taxon>
        <taxon>Gammaproteobacteria</taxon>
        <taxon>Oceanospirillales</taxon>
        <taxon>Natronospirillaceae</taxon>
        <taxon>Natronospirillum</taxon>
    </lineage>
</organism>
<dbReference type="AlphaFoldDB" id="A0A4Z0WJQ1"/>
<dbReference type="OrthoDB" id="8855241at2"/>
<sequence>MSLDQESVVHGLIRTVTSTDRLESMNFRQVNRNAILSLGTEDDFPYLTVDMFNLPGTQEMQGTYLTPVIQLAGSYRAVEYEWGRWLAKFESLLSCMYWRSATVWLETELSGQHVFSWQCQGDYHQPGQRILQVCCEWEHEVGFVRP</sequence>
<accession>A0A4Z0WJQ1</accession>
<gene>
    <name evidence="1" type="ORF">E4656_02830</name>
</gene>
<proteinExistence type="predicted"/>
<evidence type="ECO:0000313" key="2">
    <source>
        <dbReference type="Proteomes" id="UP000297475"/>
    </source>
</evidence>